<keyword evidence="2" id="KW-1185">Reference proteome</keyword>
<dbReference type="Gene3D" id="3.80.10.10">
    <property type="entry name" value="Ribonuclease Inhibitor"/>
    <property type="match status" value="1"/>
</dbReference>
<reference evidence="1" key="1">
    <citation type="submission" date="2022-12" db="EMBL/GenBank/DDBJ databases">
        <title>Draft genome assemblies for two species of Escallonia (Escalloniales).</title>
        <authorList>
            <person name="Chanderbali A."/>
            <person name="Dervinis C."/>
            <person name="Anghel I."/>
            <person name="Soltis D."/>
            <person name="Soltis P."/>
            <person name="Zapata F."/>
        </authorList>
    </citation>
    <scope>NUCLEOTIDE SEQUENCE</scope>
    <source>
        <strain evidence="1">UCBG64.0493</strain>
        <tissue evidence="1">Leaf</tissue>
    </source>
</reference>
<organism evidence="1 2">
    <name type="scientific">Escallonia herrerae</name>
    <dbReference type="NCBI Taxonomy" id="1293975"/>
    <lineage>
        <taxon>Eukaryota</taxon>
        <taxon>Viridiplantae</taxon>
        <taxon>Streptophyta</taxon>
        <taxon>Embryophyta</taxon>
        <taxon>Tracheophyta</taxon>
        <taxon>Spermatophyta</taxon>
        <taxon>Magnoliopsida</taxon>
        <taxon>eudicotyledons</taxon>
        <taxon>Gunneridae</taxon>
        <taxon>Pentapetalae</taxon>
        <taxon>asterids</taxon>
        <taxon>campanulids</taxon>
        <taxon>Escalloniales</taxon>
        <taxon>Escalloniaceae</taxon>
        <taxon>Escallonia</taxon>
    </lineage>
</organism>
<dbReference type="PANTHER" id="PTHR38926">
    <property type="entry name" value="F-BOX DOMAIN CONTAINING PROTEIN, EXPRESSED"/>
    <property type="match status" value="1"/>
</dbReference>
<dbReference type="Proteomes" id="UP001188597">
    <property type="component" value="Unassembled WGS sequence"/>
</dbReference>
<dbReference type="InterPro" id="IPR032675">
    <property type="entry name" value="LRR_dom_sf"/>
</dbReference>
<dbReference type="AlphaFoldDB" id="A0AA88W382"/>
<sequence length="355" mass="40378">MMQRGVREARGVDVDAIVEIDGSASCTSFTPPVQLLKIGKSQVNRSRNKFKMEGTDFRSWDELLPDALGLIFGNLSFQEILTVVPRVCKSWGKAVMGPYCWQEIDLEDWSYRSNPDNIDRMLRMLITRSSGSLRKLCVSGLQNDPIFLFIAEHARSLKTLQLPRSNMSDSIVEQMAVRLSSITFLDLSYCTKIGPRAFEAIGKHCKLLAGLCWNMHPLDIGDEISQDDEAHAIATTMPKLKHLEMAYLCLDTASVVEIILSCPELEYLDLRGCWAVKLDDKYFKAKFSKLRILGPQVMDHYERNDWEDCSDYSDSLYDYESLDGMWDDEDRLGGLELRFYEGFGEDSGYGWPPSP</sequence>
<dbReference type="Gene3D" id="1.20.1280.50">
    <property type="match status" value="1"/>
</dbReference>
<evidence type="ECO:0000313" key="2">
    <source>
        <dbReference type="Proteomes" id="UP001188597"/>
    </source>
</evidence>
<accession>A0AA88W382</accession>
<evidence type="ECO:0008006" key="3">
    <source>
        <dbReference type="Google" id="ProtNLM"/>
    </source>
</evidence>
<evidence type="ECO:0000313" key="1">
    <source>
        <dbReference type="EMBL" id="KAK3016295.1"/>
    </source>
</evidence>
<comment type="caution">
    <text evidence="1">The sequence shown here is derived from an EMBL/GenBank/DDBJ whole genome shotgun (WGS) entry which is preliminary data.</text>
</comment>
<name>A0AA88W382_9ASTE</name>
<dbReference type="FunFam" id="1.20.1280.50:FF:000022">
    <property type="entry name" value="F-box protein FBW2"/>
    <property type="match status" value="1"/>
</dbReference>
<proteinExistence type="predicted"/>
<dbReference type="EMBL" id="JAVXUP010001076">
    <property type="protein sequence ID" value="KAK3016295.1"/>
    <property type="molecule type" value="Genomic_DNA"/>
</dbReference>
<dbReference type="PANTHER" id="PTHR38926:SF80">
    <property type="entry name" value="F-BOX DOMAIN, LEUCINE-RICH REPEAT DOMAIN SUPERFAMILY"/>
    <property type="match status" value="1"/>
</dbReference>
<dbReference type="FunFam" id="3.80.10.10:FF:000257">
    <property type="entry name" value="F-box protein FBW2"/>
    <property type="match status" value="1"/>
</dbReference>
<protein>
    <recommendedName>
        <fullName evidence="3">F-box protein FBW2</fullName>
    </recommendedName>
</protein>
<dbReference type="SUPFAM" id="SSF52047">
    <property type="entry name" value="RNI-like"/>
    <property type="match status" value="1"/>
</dbReference>
<gene>
    <name evidence="1" type="ORF">RJ639_007615</name>
</gene>